<reference evidence="2 3" key="2">
    <citation type="submission" date="2016-12" db="EMBL/GenBank/DDBJ databases">
        <title>Draft Genome Sequence of Cystobacter ferrugineus Strain Cbfe23.</title>
        <authorList>
            <person name="Akbar S."/>
            <person name="Dowd S.E."/>
            <person name="Stevens D.C."/>
        </authorList>
    </citation>
    <scope>NUCLEOTIDE SEQUENCE [LARGE SCALE GENOMIC DNA]</scope>
    <source>
        <strain evidence="2 3">Cbfe23</strain>
    </source>
</reference>
<dbReference type="Proteomes" id="UP000182229">
    <property type="component" value="Unassembled WGS sequence"/>
</dbReference>
<dbReference type="EMBL" id="MPIN01000008">
    <property type="protein sequence ID" value="OJH37365.1"/>
    <property type="molecule type" value="Genomic_DNA"/>
</dbReference>
<evidence type="ECO:0000313" key="3">
    <source>
        <dbReference type="Proteomes" id="UP000182229"/>
    </source>
</evidence>
<gene>
    <name evidence="2" type="ORF">BON30_29175</name>
</gene>
<keyword evidence="3" id="KW-1185">Reference proteome</keyword>
<dbReference type="STRING" id="83449.BON30_29175"/>
<accession>A0A1L9B538</accession>
<proteinExistence type="predicted"/>
<organism evidence="2 3">
    <name type="scientific">Cystobacter ferrugineus</name>
    <dbReference type="NCBI Taxonomy" id="83449"/>
    <lineage>
        <taxon>Bacteria</taxon>
        <taxon>Pseudomonadati</taxon>
        <taxon>Myxococcota</taxon>
        <taxon>Myxococcia</taxon>
        <taxon>Myxococcales</taxon>
        <taxon>Cystobacterineae</taxon>
        <taxon>Archangiaceae</taxon>
        <taxon>Cystobacter</taxon>
    </lineage>
</organism>
<feature type="coiled-coil region" evidence="1">
    <location>
        <begin position="1065"/>
        <end position="1106"/>
    </location>
</feature>
<sequence>MMVLLYATACGPGGVEGPVEPVDLGRTQAGMGYASAFDYSEATGLPLGPKASDYTIAQLDPLLKARYPELITALVNRHGDQAKVRVIESYSRDYPAFLKGERLFLPTADGVLVPQTPPVTAATLQDSNCGSTHTCEQFTDPGVSTETPKVLLLLGWEVEVAGPVSTQGQSLVIVSELFRNNGHPISTRPTQYLGERPMTQVGTRQTPGGRDGRDAGAFILYTNIVDGLDVDATGQPGENGDNGKDVVLKDGKVPQYEVSIYNDGTWSLKCNTNIVEEDFTQRQTPGGNGGKAGHAAEVLLNYVTSKQRFSTPELTSSRAPTAWECFSKPELSCNDPRCGLNPSNAICDYLSEADGDRCGDGIDNDADGLIDCADPSCSENRYVGRCATTWRQPTTVEATAAACQDGIDNDADGRVDCDDSTCSGNIACGGEASEEACRDGIDNDHNGLPDCEDTKCSQFIACGNNYTYSTTGHEEASTAACSNQMDDDADGLTDCADPECKYNPFVQVCGGERTLSECTDGVDNDGNGYPDCGDFNCQENPYVLVCNAYPPNFLREATASTCTDGVDNDSDRFIDCNDYQCQNSQLANAVCGVFENTLAQCSDGVDNDGDRSVDCNDPNCKLNPFFGDLLCNNTVKTGHTPVSPPIIRAANYAPSSFSAMTARAGSAVGGRGGVAGKPIITSRTARRGGYCDSTDTSCNQTITRECVLESRFPDGTSGATGKTAAVTHKTLGSRRRVDVLRTLLTPNQWIADTATANTLFKRGQLKQAAFLYMDGLLRMHGALAHEQLHCEANPTDLVQRLLLRNTCTTISRDTLRMGYLSQGQDFYGTPVSPQLNPRDTFQRLEERFNNTFELLQHSRTRYLELVNAELTTAVLTAQQASLQTDIDAGRLELSAQDHRLTNAQQAHDAMNTALTAKQQEMQARYQEMVEVKNAPSQSIWSSLGSIVGNVGGLVLKAFGGQVAEAGLGLLGSIISDKFKSAFLGEATKKDLSKLTEAEKNALRLEKGELFSVLMSLAGTAAGSDPVKKAAKEGFSGYLSDLASGFSLSQTVVNSAVDRSIPEAAYKKAVAEYAELKANLEKAKHELAAARLDKQAMELRIRSAESTKQSISDYLTYNGSLTTANRLLLGRQEYNNSIALAEELTALYWRLMRQAQYAFLPFDHTTGALIQNPGWEVKDINLVNSTEMKLRYENLKAAFNVFTGSTVTYYRRAVGNPFVAATPADLKWLSSLGLSQTAARLYRIQVTPEELRSDARLRNLKNHRLKDVRFNIVRQDGTSSTAPVGFVARDGTDRFIVGPPALENPPKLLDFDLVTRDLYPTGSTRSALHYQQIDLCTSAPPTCDLANPTTCRTGFETQPDELPDVVETCSINRGTSSVPDSAATVTFFDRSLVGEWVLILPEDSYGMLGPIQAVELEFVAVGGNF</sequence>
<name>A0A1L9B538_9BACT</name>
<reference evidence="3" key="1">
    <citation type="submission" date="2016-11" db="EMBL/GenBank/DDBJ databases">
        <authorList>
            <person name="Shukria A."/>
            <person name="Stevens D.C."/>
        </authorList>
    </citation>
    <scope>NUCLEOTIDE SEQUENCE [LARGE SCALE GENOMIC DNA]</scope>
    <source>
        <strain evidence="3">Cbfe23</strain>
    </source>
</reference>
<comment type="caution">
    <text evidence="2">The sequence shown here is derived from an EMBL/GenBank/DDBJ whole genome shotgun (WGS) entry which is preliminary data.</text>
</comment>
<evidence type="ECO:0000256" key="1">
    <source>
        <dbReference type="SAM" id="Coils"/>
    </source>
</evidence>
<dbReference type="RefSeq" id="WP_143177758.1">
    <property type="nucleotide sequence ID" value="NZ_MPIN01000008.1"/>
</dbReference>
<keyword evidence="1" id="KW-0175">Coiled coil</keyword>
<protein>
    <submittedName>
        <fullName evidence="2">Uncharacterized protein</fullName>
    </submittedName>
</protein>
<dbReference type="OrthoDB" id="5493087at2"/>
<evidence type="ECO:0000313" key="2">
    <source>
        <dbReference type="EMBL" id="OJH37365.1"/>
    </source>
</evidence>